<dbReference type="RefSeq" id="WP_250098625.1">
    <property type="nucleotide sequence ID" value="NZ_JAKRYL010000039.1"/>
</dbReference>
<dbReference type="Gene3D" id="2.60.120.10">
    <property type="entry name" value="Jelly Rolls"/>
    <property type="match status" value="1"/>
</dbReference>
<gene>
    <name evidence="5" type="ORF">MF646_21875</name>
</gene>
<dbReference type="PANTHER" id="PTHR43280">
    <property type="entry name" value="ARAC-FAMILY TRANSCRIPTIONAL REGULATOR"/>
    <property type="match status" value="1"/>
</dbReference>
<dbReference type="InterPro" id="IPR003313">
    <property type="entry name" value="AraC-bd"/>
</dbReference>
<feature type="domain" description="HTH araC/xylS-type" evidence="4">
    <location>
        <begin position="174"/>
        <end position="272"/>
    </location>
</feature>
<accession>A0A9X2I8K3</accession>
<evidence type="ECO:0000259" key="4">
    <source>
        <dbReference type="PROSITE" id="PS01124"/>
    </source>
</evidence>
<dbReference type="SUPFAM" id="SSF51182">
    <property type="entry name" value="RmlC-like cupins"/>
    <property type="match status" value="1"/>
</dbReference>
<evidence type="ECO:0000256" key="1">
    <source>
        <dbReference type="ARBA" id="ARBA00023015"/>
    </source>
</evidence>
<keyword evidence="6" id="KW-1185">Reference proteome</keyword>
<dbReference type="InterPro" id="IPR020449">
    <property type="entry name" value="Tscrpt_reg_AraC-type_HTH"/>
</dbReference>
<evidence type="ECO:0000313" key="5">
    <source>
        <dbReference type="EMBL" id="MCL7749768.1"/>
    </source>
</evidence>
<evidence type="ECO:0000256" key="2">
    <source>
        <dbReference type="ARBA" id="ARBA00023125"/>
    </source>
</evidence>
<dbReference type="InterPro" id="IPR014710">
    <property type="entry name" value="RmlC-like_jellyroll"/>
</dbReference>
<dbReference type="EMBL" id="JAKRYL010000039">
    <property type="protein sequence ID" value="MCL7749768.1"/>
    <property type="molecule type" value="Genomic_DNA"/>
</dbReference>
<dbReference type="Gene3D" id="1.10.10.60">
    <property type="entry name" value="Homeodomain-like"/>
    <property type="match status" value="2"/>
</dbReference>
<comment type="caution">
    <text evidence="5">The sequence shown here is derived from an EMBL/GenBank/DDBJ whole genome shotgun (WGS) entry which is preliminary data.</text>
</comment>
<protein>
    <submittedName>
        <fullName evidence="5">AraC family transcriptional regulator</fullName>
    </submittedName>
</protein>
<evidence type="ECO:0000256" key="3">
    <source>
        <dbReference type="ARBA" id="ARBA00023163"/>
    </source>
</evidence>
<keyword evidence="3" id="KW-0804">Transcription</keyword>
<dbReference type="InterPro" id="IPR011051">
    <property type="entry name" value="RmlC_Cupin_sf"/>
</dbReference>
<dbReference type="SMART" id="SM00342">
    <property type="entry name" value="HTH_ARAC"/>
    <property type="match status" value="1"/>
</dbReference>
<dbReference type="InterPro" id="IPR018060">
    <property type="entry name" value="HTH_AraC"/>
</dbReference>
<dbReference type="SUPFAM" id="SSF46689">
    <property type="entry name" value="Homeodomain-like"/>
    <property type="match status" value="2"/>
</dbReference>
<keyword evidence="2" id="KW-0238">DNA-binding</keyword>
<sequence>MNYPYESIVTNKEVPIFLLMTSVKYVGMHWHDRIELLLVLKGRVRVFVEREEYLLQENDLLLINMNEVHGVEASEENRILLIQIPILYIKKFHKNIEKERFQCESFNYENQESFNMIRSIMAKLMLTTQAKGEGYEIKVQSLTLDLVYNLISKFKIKNHRHSKLKSKKNIERLTRITTYIQQNYMHPLTLNELAEKEQLTVPYLSRYFQQHMGQSFIKYLTDIRLEHAVQLLSKTDWPVIQIAMECGFSNLNTFHKVFKKTFHTTPYQFQKLSKNAGMCKSKKIGIENYNYREEANYNDLYKYLQRSIYHY</sequence>
<keyword evidence="1" id="KW-0805">Transcription regulation</keyword>
<dbReference type="Proteomes" id="UP001139150">
    <property type="component" value="Unassembled WGS sequence"/>
</dbReference>
<organism evidence="5 6">
    <name type="scientific">Halalkalibacter alkaliphilus</name>
    <dbReference type="NCBI Taxonomy" id="2917993"/>
    <lineage>
        <taxon>Bacteria</taxon>
        <taxon>Bacillati</taxon>
        <taxon>Bacillota</taxon>
        <taxon>Bacilli</taxon>
        <taxon>Bacillales</taxon>
        <taxon>Bacillaceae</taxon>
        <taxon>Halalkalibacter</taxon>
    </lineage>
</organism>
<name>A0A9X2I8K3_9BACI</name>
<dbReference type="GO" id="GO:0003700">
    <property type="term" value="F:DNA-binding transcription factor activity"/>
    <property type="evidence" value="ECO:0007669"/>
    <property type="project" value="InterPro"/>
</dbReference>
<dbReference type="GO" id="GO:0043565">
    <property type="term" value="F:sequence-specific DNA binding"/>
    <property type="evidence" value="ECO:0007669"/>
    <property type="project" value="InterPro"/>
</dbReference>
<dbReference type="InterPro" id="IPR009057">
    <property type="entry name" value="Homeodomain-like_sf"/>
</dbReference>
<dbReference type="AlphaFoldDB" id="A0A9X2I8K3"/>
<proteinExistence type="predicted"/>
<dbReference type="PRINTS" id="PR00032">
    <property type="entry name" value="HTHARAC"/>
</dbReference>
<dbReference type="PROSITE" id="PS01124">
    <property type="entry name" value="HTH_ARAC_FAMILY_2"/>
    <property type="match status" value="1"/>
</dbReference>
<evidence type="ECO:0000313" key="6">
    <source>
        <dbReference type="Proteomes" id="UP001139150"/>
    </source>
</evidence>
<dbReference type="Pfam" id="PF02311">
    <property type="entry name" value="AraC_binding"/>
    <property type="match status" value="1"/>
</dbReference>
<reference evidence="5" key="1">
    <citation type="submission" date="2022-02" db="EMBL/GenBank/DDBJ databases">
        <title>Halalkalibacter sp. nov. isolated from Lonar Lake, India.</title>
        <authorList>
            <person name="Joshi A."/>
            <person name="Thite S."/>
            <person name="Lodha T."/>
        </authorList>
    </citation>
    <scope>NUCLEOTIDE SEQUENCE</scope>
    <source>
        <strain evidence="5">MEB205</strain>
    </source>
</reference>
<dbReference type="Pfam" id="PF12833">
    <property type="entry name" value="HTH_18"/>
    <property type="match status" value="1"/>
</dbReference>
<dbReference type="PANTHER" id="PTHR43280:SF34">
    <property type="entry name" value="ARAC-FAMILY TRANSCRIPTIONAL REGULATOR"/>
    <property type="match status" value="1"/>
</dbReference>